<keyword evidence="2" id="KW-1185">Reference proteome</keyword>
<dbReference type="OrthoDB" id="10576849at2759"/>
<dbReference type="EMBL" id="CP097502">
    <property type="protein sequence ID" value="URD75676.1"/>
    <property type="molecule type" value="Genomic_DNA"/>
</dbReference>
<organism evidence="1 2">
    <name type="scientific">Musa troglodytarum</name>
    <name type="common">fe'i banana</name>
    <dbReference type="NCBI Taxonomy" id="320322"/>
    <lineage>
        <taxon>Eukaryota</taxon>
        <taxon>Viridiplantae</taxon>
        <taxon>Streptophyta</taxon>
        <taxon>Embryophyta</taxon>
        <taxon>Tracheophyta</taxon>
        <taxon>Spermatophyta</taxon>
        <taxon>Magnoliopsida</taxon>
        <taxon>Liliopsida</taxon>
        <taxon>Zingiberales</taxon>
        <taxon>Musaceae</taxon>
        <taxon>Musa</taxon>
    </lineage>
</organism>
<evidence type="ECO:0000313" key="2">
    <source>
        <dbReference type="Proteomes" id="UP001055439"/>
    </source>
</evidence>
<reference evidence="1" key="1">
    <citation type="submission" date="2022-05" db="EMBL/GenBank/DDBJ databases">
        <title>The Musa troglodytarum L. genome provides insights into the mechanism of non-climacteric behaviour and enrichment of carotenoids.</title>
        <authorList>
            <person name="Wang J."/>
        </authorList>
    </citation>
    <scope>NUCLEOTIDE SEQUENCE</scope>
    <source>
        <tissue evidence="1">Leaf</tissue>
    </source>
</reference>
<dbReference type="Proteomes" id="UP001055439">
    <property type="component" value="Chromosome 1"/>
</dbReference>
<gene>
    <name evidence="1" type="ORF">MUK42_13245</name>
</gene>
<accession>A0A9E7JCB4</accession>
<evidence type="ECO:0000313" key="1">
    <source>
        <dbReference type="EMBL" id="URD75676.1"/>
    </source>
</evidence>
<proteinExistence type="predicted"/>
<name>A0A9E7JCB4_9LILI</name>
<protein>
    <submittedName>
        <fullName evidence="1">Uncharacterized protein</fullName>
    </submittedName>
</protein>
<dbReference type="AlphaFoldDB" id="A0A9E7JCB4"/>
<sequence>MKILCLYFNQFIIIQLKSSICVCFRIALTETVPMQVDRNLVYSDRMRVVKPSKLTMQGPQSDKMLFVELDSSVEGSTSSAQIQEKDLDMTGFGATLCSL</sequence>